<dbReference type="InterPro" id="IPR036322">
    <property type="entry name" value="WD40_repeat_dom_sf"/>
</dbReference>
<dbReference type="EMBL" id="JABFUD020000003">
    <property type="protein sequence ID" value="KAI5082521.1"/>
    <property type="molecule type" value="Genomic_DNA"/>
</dbReference>
<evidence type="ECO:0000313" key="4">
    <source>
        <dbReference type="Proteomes" id="UP000886520"/>
    </source>
</evidence>
<accession>A0A9D4VB90</accession>
<feature type="signal peptide" evidence="2">
    <location>
        <begin position="1"/>
        <end position="37"/>
    </location>
</feature>
<dbReference type="AlphaFoldDB" id="A0A9D4VB90"/>
<evidence type="ECO:0000256" key="2">
    <source>
        <dbReference type="SAM" id="SignalP"/>
    </source>
</evidence>
<feature type="region of interest" description="Disordered" evidence="1">
    <location>
        <begin position="77"/>
        <end position="103"/>
    </location>
</feature>
<dbReference type="PANTHER" id="PTHR35464">
    <property type="entry name" value="OS06G0115200 PROTEIN"/>
    <property type="match status" value="1"/>
</dbReference>
<dbReference type="PANTHER" id="PTHR35464:SF1">
    <property type="entry name" value="OS06G0115200 PROTEIN"/>
    <property type="match status" value="1"/>
</dbReference>
<dbReference type="SUPFAM" id="SSF50978">
    <property type="entry name" value="WD40 repeat-like"/>
    <property type="match status" value="1"/>
</dbReference>
<feature type="compositionally biased region" description="Polar residues" evidence="1">
    <location>
        <begin position="709"/>
        <end position="725"/>
    </location>
</feature>
<name>A0A9D4VB90_ADICA</name>
<evidence type="ECO:0000313" key="3">
    <source>
        <dbReference type="EMBL" id="KAI5082521.1"/>
    </source>
</evidence>
<proteinExistence type="predicted"/>
<keyword evidence="2" id="KW-0732">Signal</keyword>
<sequence>MRGLQLGSTFMAHPIVLSYSSSFLLALLISYVDPSSAIEATASFADDDCQHGECYGVDMLPEKFFDPVMVDHVHEVGSKSTNNADSGGDNNSGTEMTGDDNMRSPLEQMNLLVAKQRDQIEHLEHLTHKLQLLMDKLGTGVLHPPERTGVGSEIVRASLNGKSSGGIDIPSDGGVGSLQDHILTEGNGQKMEETKNAETSSLLSKIVDMHQKRPEHGYSGGITVARYKPAWSEHFQFLSAVKVDGEVTCLHVLPHEGEEGLSKYVAVGVDTGRVYIFLSHGDLLVDFQTVSSLPVTAILSFALRRNETTILTGHADGTVLAHKLWEIRHSGPSYGDEWSTLSMEHVKKLATPSSQTSTVDPTSANQEPVKQNTLQKSVKILEAYRVGKMRYILVANSEGNIEVFRDNGTFYGAVKTSSQPLAFLRSPNSQRLLFLTQDGVASLDLRSLAVRTGPCEGLDGMKVGAYAFDATGRSKAYGFTEEGHMVYVALSGDALHFECHVRSKRKLDMGERVVAQGIKGYLLAVTPTQVLVYNTTVQVGHAHNSISVGVPRLLFASPIDELSISFLNGPIKSISRPVIACNRERLVVLGFGDGYVGMYKSNLPVQRSGSFNSRTWTSPVIIIVLMLVGGWHFFGKKRDVSVPIHESEIALGSSSDGMTGYVKAGMDEPIDALADLRRYSSPAKAFPGSSTGGYSAGTLKYRSPVAEQSFRTPGESSFRGSTSVERNLRSSPLEPYFQQETAESNFRATKLETSFQNPLGESNSYLKRDLDLKAARGSSSLQPRIKSLQEPNSF</sequence>
<reference evidence="3" key="1">
    <citation type="submission" date="2021-01" db="EMBL/GenBank/DDBJ databases">
        <title>Adiantum capillus-veneris genome.</title>
        <authorList>
            <person name="Fang Y."/>
            <person name="Liao Q."/>
        </authorList>
    </citation>
    <scope>NUCLEOTIDE SEQUENCE</scope>
    <source>
        <strain evidence="3">H3</strain>
        <tissue evidence="3">Leaf</tissue>
    </source>
</reference>
<keyword evidence="4" id="KW-1185">Reference proteome</keyword>
<gene>
    <name evidence="3" type="ORF">GOP47_0002264</name>
</gene>
<dbReference type="OrthoDB" id="2018951at2759"/>
<comment type="caution">
    <text evidence="3">The sequence shown here is derived from an EMBL/GenBank/DDBJ whole genome shotgun (WGS) entry which is preliminary data.</text>
</comment>
<dbReference type="InterPro" id="IPR045288">
    <property type="entry name" value="At1g75140-like"/>
</dbReference>
<feature type="compositionally biased region" description="Low complexity" evidence="1">
    <location>
        <begin position="80"/>
        <end position="94"/>
    </location>
</feature>
<protein>
    <submittedName>
        <fullName evidence="3">Uncharacterized protein</fullName>
    </submittedName>
</protein>
<feature type="chain" id="PRO_5039271583" evidence="2">
    <location>
        <begin position="38"/>
        <end position="794"/>
    </location>
</feature>
<feature type="region of interest" description="Disordered" evidence="1">
    <location>
        <begin position="707"/>
        <end position="736"/>
    </location>
</feature>
<evidence type="ECO:0000256" key="1">
    <source>
        <dbReference type="SAM" id="MobiDB-lite"/>
    </source>
</evidence>
<organism evidence="3 4">
    <name type="scientific">Adiantum capillus-veneris</name>
    <name type="common">Maidenhair fern</name>
    <dbReference type="NCBI Taxonomy" id="13818"/>
    <lineage>
        <taxon>Eukaryota</taxon>
        <taxon>Viridiplantae</taxon>
        <taxon>Streptophyta</taxon>
        <taxon>Embryophyta</taxon>
        <taxon>Tracheophyta</taxon>
        <taxon>Polypodiopsida</taxon>
        <taxon>Polypodiidae</taxon>
        <taxon>Polypodiales</taxon>
        <taxon>Pteridineae</taxon>
        <taxon>Pteridaceae</taxon>
        <taxon>Vittarioideae</taxon>
        <taxon>Adiantum</taxon>
    </lineage>
</organism>
<dbReference type="Proteomes" id="UP000886520">
    <property type="component" value="Chromosome 2"/>
</dbReference>
<dbReference type="InterPro" id="IPR015943">
    <property type="entry name" value="WD40/YVTN_repeat-like_dom_sf"/>
</dbReference>
<dbReference type="Gene3D" id="2.130.10.10">
    <property type="entry name" value="YVTN repeat-like/Quinoprotein amine dehydrogenase"/>
    <property type="match status" value="1"/>
</dbReference>